<evidence type="ECO:0000313" key="1">
    <source>
        <dbReference type="EMBL" id="AEH45439.1"/>
    </source>
</evidence>
<reference evidence="2" key="1">
    <citation type="submission" date="2011-04" db="EMBL/GenBank/DDBJ databases">
        <title>The complete genome of Thermodesulfatator indicus DSM 15286.</title>
        <authorList>
            <person name="Lucas S."/>
            <person name="Copeland A."/>
            <person name="Lapidus A."/>
            <person name="Bruce D."/>
            <person name="Goodwin L."/>
            <person name="Pitluck S."/>
            <person name="Peters L."/>
            <person name="Kyrpides N."/>
            <person name="Mavromatis K."/>
            <person name="Pagani I."/>
            <person name="Ivanova N."/>
            <person name="Saunders L."/>
            <person name="Detter J.C."/>
            <person name="Tapia R."/>
            <person name="Han C."/>
            <person name="Land M."/>
            <person name="Hauser L."/>
            <person name="Markowitz V."/>
            <person name="Cheng J.-F."/>
            <person name="Hugenholtz P."/>
            <person name="Woyke T."/>
            <person name="Wu D."/>
            <person name="Spring S."/>
            <person name="Schroeder M."/>
            <person name="Brambilla E."/>
            <person name="Klenk H.-P."/>
            <person name="Eisen J.A."/>
        </authorList>
    </citation>
    <scope>NUCLEOTIDE SEQUENCE [LARGE SCALE GENOMIC DNA]</scope>
    <source>
        <strain evidence="2">DSM 15286 / JCM 11887 / CIR29812</strain>
    </source>
</reference>
<reference evidence="1 2" key="2">
    <citation type="journal article" date="2012" name="Stand. Genomic Sci.">
        <title>Complete genome sequence of the thermophilic sulfate-reducing ocean bacterium Thermodesulfatator indicus type strain (CIR29812(T)).</title>
        <authorList>
            <person name="Anderson I."/>
            <person name="Saunders E."/>
            <person name="Lapidus A."/>
            <person name="Nolan M."/>
            <person name="Lucas S."/>
            <person name="Tice H."/>
            <person name="Del Rio T.G."/>
            <person name="Cheng J.F."/>
            <person name="Han C."/>
            <person name="Tapia R."/>
            <person name="Goodwin L.A."/>
            <person name="Pitluck S."/>
            <person name="Liolios K."/>
            <person name="Mavromatis K."/>
            <person name="Pagani I."/>
            <person name="Ivanova N."/>
            <person name="Mikhailova N."/>
            <person name="Pati A."/>
            <person name="Chen A."/>
            <person name="Palaniappan K."/>
            <person name="Land M."/>
            <person name="Hauser L."/>
            <person name="Jeffries C.D."/>
            <person name="Chang Y.J."/>
            <person name="Brambilla E.M."/>
            <person name="Rohde M."/>
            <person name="Spring S."/>
            <person name="Goker M."/>
            <person name="Detter J.C."/>
            <person name="Woyke T."/>
            <person name="Bristow J."/>
            <person name="Eisen J.A."/>
            <person name="Markowitz V."/>
            <person name="Hugenholtz P."/>
            <person name="Kyrpides N.C."/>
            <person name="Klenk H.P."/>
        </authorList>
    </citation>
    <scope>NUCLEOTIDE SEQUENCE [LARGE SCALE GENOMIC DNA]</scope>
    <source>
        <strain evidence="2">DSM 15286 / JCM 11887 / CIR29812</strain>
    </source>
</reference>
<dbReference type="AlphaFoldDB" id="F8AAS8"/>
<dbReference type="HOGENOM" id="CLU_3030973_0_0_0"/>
<dbReference type="KEGG" id="tid:Thein_1579"/>
<protein>
    <submittedName>
        <fullName evidence="1">Uncharacterized protein</fullName>
    </submittedName>
</protein>
<dbReference type="InParanoid" id="F8AAS8"/>
<evidence type="ECO:0000313" key="2">
    <source>
        <dbReference type="Proteomes" id="UP000006793"/>
    </source>
</evidence>
<dbReference type="Proteomes" id="UP000006793">
    <property type="component" value="Chromosome"/>
</dbReference>
<dbReference type="STRING" id="667014.Thein_1579"/>
<accession>F8AAS8</accession>
<sequence length="55" mass="6559">MTKEEDKILNILKQADGGCVYCARELFKLFVKEFPEFNQLAKKIFVKEFEEELEK</sequence>
<dbReference type="RefSeq" id="WP_013908181.1">
    <property type="nucleotide sequence ID" value="NC_015681.1"/>
</dbReference>
<name>F8AAS8_THEID</name>
<gene>
    <name evidence="1" type="ordered locus">Thein_1579</name>
</gene>
<keyword evidence="2" id="KW-1185">Reference proteome</keyword>
<dbReference type="EMBL" id="CP002683">
    <property type="protein sequence ID" value="AEH45439.1"/>
    <property type="molecule type" value="Genomic_DNA"/>
</dbReference>
<organism evidence="1 2">
    <name type="scientific">Thermodesulfatator indicus (strain DSM 15286 / JCM 11887 / CIR29812)</name>
    <dbReference type="NCBI Taxonomy" id="667014"/>
    <lineage>
        <taxon>Bacteria</taxon>
        <taxon>Pseudomonadati</taxon>
        <taxon>Thermodesulfobacteriota</taxon>
        <taxon>Thermodesulfobacteria</taxon>
        <taxon>Thermodesulfobacteriales</taxon>
        <taxon>Thermodesulfatatoraceae</taxon>
        <taxon>Thermodesulfatator</taxon>
    </lineage>
</organism>
<dbReference type="PaxDb" id="667014-Thein_1579"/>
<proteinExistence type="predicted"/>